<reference evidence="3 4" key="1">
    <citation type="submission" date="2018-03" db="EMBL/GenBank/DDBJ databases">
        <title>Genomic Encyclopedia of Archaeal and Bacterial Type Strains, Phase II (KMG-II): from individual species to whole genera.</title>
        <authorList>
            <person name="Goeker M."/>
        </authorList>
    </citation>
    <scope>NUCLEOTIDE SEQUENCE [LARGE SCALE GENOMIC DNA]</scope>
    <source>
        <strain evidence="3 4">DSM 45601</strain>
    </source>
</reference>
<organism evidence="3 4">
    <name type="scientific">Allonocardiopsis opalescens</name>
    <dbReference type="NCBI Taxonomy" id="1144618"/>
    <lineage>
        <taxon>Bacteria</taxon>
        <taxon>Bacillati</taxon>
        <taxon>Actinomycetota</taxon>
        <taxon>Actinomycetes</taxon>
        <taxon>Streptosporangiales</taxon>
        <taxon>Allonocardiopsis</taxon>
    </lineage>
</organism>
<name>A0A2T0Q4W5_9ACTN</name>
<dbReference type="Pfam" id="PF01774">
    <property type="entry name" value="UreD"/>
    <property type="match status" value="1"/>
</dbReference>
<comment type="subunit">
    <text evidence="2">UreD, UreF and UreG form a complex that acts as a GTP-hydrolysis-dependent molecular chaperone, activating the urease apoprotein by helping to assemble the nickel containing metallocenter of UreC. The UreE protein probably delivers the nickel.</text>
</comment>
<dbReference type="GO" id="GO:0005737">
    <property type="term" value="C:cytoplasm"/>
    <property type="evidence" value="ECO:0007669"/>
    <property type="project" value="UniProtKB-SubCell"/>
</dbReference>
<evidence type="ECO:0000313" key="4">
    <source>
        <dbReference type="Proteomes" id="UP000237846"/>
    </source>
</evidence>
<comment type="similarity">
    <text evidence="2">Belongs to the UreD family.</text>
</comment>
<evidence type="ECO:0000256" key="2">
    <source>
        <dbReference type="HAMAP-Rule" id="MF_01384"/>
    </source>
</evidence>
<evidence type="ECO:0000313" key="3">
    <source>
        <dbReference type="EMBL" id="PRX98855.1"/>
    </source>
</evidence>
<comment type="function">
    <text evidence="2">Required for maturation of urease via the functional incorporation of the urease nickel metallocenter.</text>
</comment>
<dbReference type="InterPro" id="IPR002669">
    <property type="entry name" value="UreD"/>
</dbReference>
<dbReference type="EMBL" id="PVZC01000004">
    <property type="protein sequence ID" value="PRX98855.1"/>
    <property type="molecule type" value="Genomic_DNA"/>
</dbReference>
<comment type="subcellular location">
    <subcellularLocation>
        <location evidence="2">Cytoplasm</location>
    </subcellularLocation>
</comment>
<keyword evidence="4" id="KW-1185">Reference proteome</keyword>
<keyword evidence="1 2" id="KW-0143">Chaperone</keyword>
<proteinExistence type="inferred from homology"/>
<dbReference type="RefSeq" id="WP_211302879.1">
    <property type="nucleotide sequence ID" value="NZ_PVZC01000004.1"/>
</dbReference>
<evidence type="ECO:0000256" key="1">
    <source>
        <dbReference type="ARBA" id="ARBA00023186"/>
    </source>
</evidence>
<accession>A0A2T0Q4W5</accession>
<sequence length="240" mass="24679">MTGLEARAAVVAESDGAGGTRFPVLRGGGPLALRATGGGRIHLVGAAAGPLHGDDLRLDCQVRPGAALRLRSAAAMLVLSGASRYDVAAEVAEDGLLDHRPEPVIVTRGAAHRAHARVRLRPGARLDWTERVVLGRHGEEPGGHRSRLDVVRGGVPLLRHELRLGPHEPHAGPAVLDDARAVGLLLLAGPEYAAAPVPVHAEPGLAVTPLAGPGVLVTALAPDAAALDALLARGRARAER</sequence>
<keyword evidence="2" id="KW-0963">Cytoplasm</keyword>
<dbReference type="Proteomes" id="UP000237846">
    <property type="component" value="Unassembled WGS sequence"/>
</dbReference>
<keyword evidence="2" id="KW-0996">Nickel insertion</keyword>
<dbReference type="HAMAP" id="MF_01384">
    <property type="entry name" value="UreD"/>
    <property type="match status" value="1"/>
</dbReference>
<dbReference type="AlphaFoldDB" id="A0A2T0Q4W5"/>
<comment type="caution">
    <text evidence="3">The sequence shown here is derived from an EMBL/GenBank/DDBJ whole genome shotgun (WGS) entry which is preliminary data.</text>
</comment>
<protein>
    <recommendedName>
        <fullName evidence="2">Urease accessory protein UreD</fullName>
    </recommendedName>
</protein>
<dbReference type="GO" id="GO:0016151">
    <property type="term" value="F:nickel cation binding"/>
    <property type="evidence" value="ECO:0007669"/>
    <property type="project" value="UniProtKB-UniRule"/>
</dbReference>
<gene>
    <name evidence="2" type="primary">ureD</name>
    <name evidence="3" type="ORF">CLV72_104435</name>
</gene>